<evidence type="ECO:0000313" key="4">
    <source>
        <dbReference type="Proteomes" id="UP001629246"/>
    </source>
</evidence>
<dbReference type="RefSeq" id="WP_408156963.1">
    <property type="nucleotide sequence ID" value="NZ_JAQQFM010000004.1"/>
</dbReference>
<dbReference type="InterPro" id="IPR052048">
    <property type="entry name" value="ST_Response_Regulator"/>
</dbReference>
<reference evidence="3 4" key="1">
    <citation type="journal article" date="2024" name="Chem. Sci.">
        <title>Discovery of megapolipeptins by genome mining of a Burkholderiales bacteria collection.</title>
        <authorList>
            <person name="Paulo B.S."/>
            <person name="Recchia M.J.J."/>
            <person name="Lee S."/>
            <person name="Fergusson C.H."/>
            <person name="Romanowski S.B."/>
            <person name="Hernandez A."/>
            <person name="Krull N."/>
            <person name="Liu D.Y."/>
            <person name="Cavanagh H."/>
            <person name="Bos A."/>
            <person name="Gray C.A."/>
            <person name="Murphy B.T."/>
            <person name="Linington R.G."/>
            <person name="Eustaquio A.S."/>
        </authorList>
    </citation>
    <scope>NUCLEOTIDE SEQUENCE [LARGE SCALE GENOMIC DNA]</scope>
    <source>
        <strain evidence="3 4">RL21-008-BIB-A</strain>
    </source>
</reference>
<dbReference type="PROSITE" id="PS50110">
    <property type="entry name" value="RESPONSE_REGULATORY"/>
    <property type="match status" value="1"/>
</dbReference>
<feature type="modified residue" description="4-aspartylphosphate" evidence="1">
    <location>
        <position position="63"/>
    </location>
</feature>
<comment type="caution">
    <text evidence="3">The sequence shown here is derived from an EMBL/GenBank/DDBJ whole genome shotgun (WGS) entry which is preliminary data.</text>
</comment>
<gene>
    <name evidence="3" type="ORF">PQR62_08830</name>
</gene>
<protein>
    <submittedName>
        <fullName evidence="3">Tetratricopeptide repeat protein</fullName>
    </submittedName>
</protein>
<keyword evidence="4" id="KW-1185">Reference proteome</keyword>
<dbReference type="Pfam" id="PF00072">
    <property type="entry name" value="Response_reg"/>
    <property type="match status" value="1"/>
</dbReference>
<dbReference type="PANTHER" id="PTHR43228:SF1">
    <property type="entry name" value="TWO-COMPONENT RESPONSE REGULATOR ARR22"/>
    <property type="match status" value="1"/>
</dbReference>
<organism evidence="3 4">
    <name type="scientific">Herbaspirillum lusitanum</name>
    <dbReference type="NCBI Taxonomy" id="213312"/>
    <lineage>
        <taxon>Bacteria</taxon>
        <taxon>Pseudomonadati</taxon>
        <taxon>Pseudomonadota</taxon>
        <taxon>Betaproteobacteria</taxon>
        <taxon>Burkholderiales</taxon>
        <taxon>Oxalobacteraceae</taxon>
        <taxon>Herbaspirillum</taxon>
    </lineage>
</organism>
<dbReference type="InterPro" id="IPR001789">
    <property type="entry name" value="Sig_transdc_resp-reg_receiver"/>
</dbReference>
<dbReference type="InterPro" id="IPR011990">
    <property type="entry name" value="TPR-like_helical_dom_sf"/>
</dbReference>
<dbReference type="Gene3D" id="1.25.40.10">
    <property type="entry name" value="Tetratricopeptide repeat domain"/>
    <property type="match status" value="2"/>
</dbReference>
<keyword evidence="1" id="KW-0597">Phosphoprotein</keyword>
<proteinExistence type="predicted"/>
<dbReference type="SUPFAM" id="SSF48452">
    <property type="entry name" value="TPR-like"/>
    <property type="match status" value="1"/>
</dbReference>
<dbReference type="InterPro" id="IPR011006">
    <property type="entry name" value="CheY-like_superfamily"/>
</dbReference>
<name>A0ABW9A7Q7_9BURK</name>
<dbReference type="Pfam" id="PF14559">
    <property type="entry name" value="TPR_19"/>
    <property type="match status" value="2"/>
</dbReference>
<dbReference type="Gene3D" id="3.40.50.2300">
    <property type="match status" value="1"/>
</dbReference>
<accession>A0ABW9A7Q7</accession>
<evidence type="ECO:0000259" key="2">
    <source>
        <dbReference type="PROSITE" id="PS50110"/>
    </source>
</evidence>
<dbReference type="SMART" id="SM00448">
    <property type="entry name" value="REC"/>
    <property type="match status" value="1"/>
</dbReference>
<feature type="domain" description="Response regulatory" evidence="2">
    <location>
        <begin position="13"/>
        <end position="132"/>
    </location>
</feature>
<dbReference type="SMART" id="SM00028">
    <property type="entry name" value="TPR"/>
    <property type="match status" value="5"/>
</dbReference>
<dbReference type="Proteomes" id="UP001629246">
    <property type="component" value="Unassembled WGS sequence"/>
</dbReference>
<evidence type="ECO:0000313" key="3">
    <source>
        <dbReference type="EMBL" id="MFL9924367.1"/>
    </source>
</evidence>
<dbReference type="InterPro" id="IPR019734">
    <property type="entry name" value="TPR_rpt"/>
</dbReference>
<dbReference type="CDD" id="cd17589">
    <property type="entry name" value="REC_TPR"/>
    <property type="match status" value="1"/>
</dbReference>
<evidence type="ECO:0000256" key="1">
    <source>
        <dbReference type="PROSITE-ProRule" id="PRU00169"/>
    </source>
</evidence>
<sequence length="542" mass="59481">MSLVPFARISSLRCLIIDDMPTMRQNMRMHLGQLGVTRVDQAATPDEAIRFAQAGSYDLIICDYNLNKESNGQQLLEFFRTQNMLSPTTMFIMVTAESGYSLVASAAEFQPDAYMLKPLTATKIGERVDRLLEKQNALLPITEKMKRKDFAGAIVACDQVLQTAPKWMVDVLKTKGTLLIEQRRIDEARKVYDDALALRDDLVWAKVGLARCNIVAGQLDEAKVLVQDVLASNKQFIAAYDLLAQIDEAQGNEEAALDALTRSSEIVPSARRSRLVGDAAYRTGNLDQAKEAYGKVLQHTRGSLTAQPTDLLSLAQVHVDTGEADQALVLLSKVPKRYEDSKAFNSAQAAVQAQAYVQLGDTVSAEQAFATAKEAAGGEISETATLALAKAAFSMGREEEGAKLIADVVKSDHENKTLQTLARKVLSDSGKEALADQLIDGAVKQCMAIIAEANALMRSAKPDESLAKLEEALHSMPENTGVLLAAAQLHLLWMSQRGWNDDYVKRVKRYLSTLDRLIPGNERVAKMHKFLRDTLSKVAPKN</sequence>
<dbReference type="EMBL" id="JAQQFM010000004">
    <property type="protein sequence ID" value="MFL9924367.1"/>
    <property type="molecule type" value="Genomic_DNA"/>
</dbReference>
<dbReference type="SUPFAM" id="SSF52172">
    <property type="entry name" value="CheY-like"/>
    <property type="match status" value="1"/>
</dbReference>
<dbReference type="PANTHER" id="PTHR43228">
    <property type="entry name" value="TWO-COMPONENT RESPONSE REGULATOR"/>
    <property type="match status" value="1"/>
</dbReference>